<accession>A0A9P5UB43</accession>
<feature type="compositionally biased region" description="Gly residues" evidence="1">
    <location>
        <begin position="707"/>
        <end position="717"/>
    </location>
</feature>
<proteinExistence type="predicted"/>
<dbReference type="AlphaFoldDB" id="A0A9P5UB43"/>
<protein>
    <submittedName>
        <fullName evidence="2">Uncharacterized protein</fullName>
    </submittedName>
</protein>
<dbReference type="OrthoDB" id="21648at2759"/>
<comment type="caution">
    <text evidence="2">The sequence shown here is derived from an EMBL/GenBank/DDBJ whole genome shotgun (WGS) entry which is preliminary data.</text>
</comment>
<feature type="compositionally biased region" description="Polar residues" evidence="1">
    <location>
        <begin position="1"/>
        <end position="12"/>
    </location>
</feature>
<feature type="region of interest" description="Disordered" evidence="1">
    <location>
        <begin position="1"/>
        <end position="55"/>
    </location>
</feature>
<evidence type="ECO:0000313" key="3">
    <source>
        <dbReference type="Proteomes" id="UP000772434"/>
    </source>
</evidence>
<feature type="compositionally biased region" description="Low complexity" evidence="1">
    <location>
        <begin position="659"/>
        <end position="668"/>
    </location>
</feature>
<feature type="compositionally biased region" description="Low complexity" evidence="1">
    <location>
        <begin position="490"/>
        <end position="500"/>
    </location>
</feature>
<dbReference type="Proteomes" id="UP000772434">
    <property type="component" value="Unassembled WGS sequence"/>
</dbReference>
<organism evidence="2 3">
    <name type="scientific">Rhodocollybia butyracea</name>
    <dbReference type="NCBI Taxonomy" id="206335"/>
    <lineage>
        <taxon>Eukaryota</taxon>
        <taxon>Fungi</taxon>
        <taxon>Dikarya</taxon>
        <taxon>Basidiomycota</taxon>
        <taxon>Agaricomycotina</taxon>
        <taxon>Agaricomycetes</taxon>
        <taxon>Agaricomycetidae</taxon>
        <taxon>Agaricales</taxon>
        <taxon>Marasmiineae</taxon>
        <taxon>Omphalotaceae</taxon>
        <taxon>Rhodocollybia</taxon>
    </lineage>
</organism>
<feature type="region of interest" description="Disordered" evidence="1">
    <location>
        <begin position="477"/>
        <end position="500"/>
    </location>
</feature>
<evidence type="ECO:0000313" key="2">
    <source>
        <dbReference type="EMBL" id="KAF9072694.1"/>
    </source>
</evidence>
<keyword evidence="3" id="KW-1185">Reference proteome</keyword>
<dbReference type="EMBL" id="JADNRY010000022">
    <property type="protein sequence ID" value="KAF9072694.1"/>
    <property type="molecule type" value="Genomic_DNA"/>
</dbReference>
<gene>
    <name evidence="2" type="ORF">BDP27DRAFT_1319817</name>
</gene>
<feature type="region of interest" description="Disordered" evidence="1">
    <location>
        <begin position="659"/>
        <end position="727"/>
    </location>
</feature>
<sequence>MARFTRSSASENPPSSPKLSPGSSKKRTRAKSPHDEQPPGKHPTQSPAIPSVGDVPIKAEQSRKILDILQATDPQGLLDRVFSVNESPVSLQTLLQDSSNYSLSDLRSAVERLFPVSLRNPRSRPSKSATQQQAFCNLALSLLDQASFQSVDFPGDLETLVPNESPDPQPSSSYIHRKPRYALVQHLPSGDYWTSLSSEASSSELKDLPRGHSELVAILPSPYPSTSVSDVPTLGSYHKTLLSPKIKVQGSRKISSGSFLDYGLYASFAPSFDQDGVELGRQELGQILLARQTKKNQKEKELKSWLADRAKDKSKEMTSVAPMDEDEAQEVTPMIDVEAELEELVPSDQLEAIKTGLGSLELELAVSALLEKNQRALRRLQELQKERLMADGGGSSRPKEGSEEWDTAQAILDSLTTLAELRPRSSNHENAPLIPPAAVLRTLHRVLPNAPTPGWYGNLPPGRTTVLRDDNTIKIKTGVPTPAPAPAPAPASTSAPSAPPAATNGYSAYSYGAYTGAPTSAAQTPYRPGAATANTTPYIYKPATTSGATSYYPTYTPQHQAYGQYSASGSAGTTAYGAWYNAYTPAATPNSVGTNGTHSGSGTPQPSSFAPSYSSFFGSNNSSNSFSPSVAAANPNLNGSQARTPAVANTVVKPGNQWAAAAPSSQNPNPNPYSAGTGATIPMSSAPTPTLPLHLRSQSYSSLTGQTGRGSGAGAGQLPGQLGQLGQQSSFYGFPGHGGVQYTPTTTSVTTIPGK</sequence>
<feature type="compositionally biased region" description="Low complexity" evidence="1">
    <location>
        <begin position="718"/>
        <end position="727"/>
    </location>
</feature>
<evidence type="ECO:0000256" key="1">
    <source>
        <dbReference type="SAM" id="MobiDB-lite"/>
    </source>
</evidence>
<name>A0A9P5UB43_9AGAR</name>
<reference evidence="2" key="1">
    <citation type="submission" date="2020-11" db="EMBL/GenBank/DDBJ databases">
        <authorList>
            <consortium name="DOE Joint Genome Institute"/>
            <person name="Ahrendt S."/>
            <person name="Riley R."/>
            <person name="Andreopoulos W."/>
            <person name="Labutti K."/>
            <person name="Pangilinan J."/>
            <person name="Ruiz-Duenas F.J."/>
            <person name="Barrasa J.M."/>
            <person name="Sanchez-Garcia M."/>
            <person name="Camarero S."/>
            <person name="Miyauchi S."/>
            <person name="Serrano A."/>
            <person name="Linde D."/>
            <person name="Babiker R."/>
            <person name="Drula E."/>
            <person name="Ayuso-Fernandez I."/>
            <person name="Pacheco R."/>
            <person name="Padilla G."/>
            <person name="Ferreira P."/>
            <person name="Barriuso J."/>
            <person name="Kellner H."/>
            <person name="Castanera R."/>
            <person name="Alfaro M."/>
            <person name="Ramirez L."/>
            <person name="Pisabarro A.G."/>
            <person name="Kuo A."/>
            <person name="Tritt A."/>
            <person name="Lipzen A."/>
            <person name="He G."/>
            <person name="Yan M."/>
            <person name="Ng V."/>
            <person name="Cullen D."/>
            <person name="Martin F."/>
            <person name="Rosso M.-N."/>
            <person name="Henrissat B."/>
            <person name="Hibbett D."/>
            <person name="Martinez A.T."/>
            <person name="Grigoriev I.V."/>
        </authorList>
    </citation>
    <scope>NUCLEOTIDE SEQUENCE</scope>
    <source>
        <strain evidence="2">AH 40177</strain>
    </source>
</reference>